<comment type="caution">
    <text evidence="11">The sequence shown here is derived from an EMBL/GenBank/DDBJ whole genome shotgun (WGS) entry which is preliminary data.</text>
</comment>
<evidence type="ECO:0000256" key="4">
    <source>
        <dbReference type="ARBA" id="ARBA00022741"/>
    </source>
</evidence>
<dbReference type="SMART" id="SM00382">
    <property type="entry name" value="AAA"/>
    <property type="match status" value="1"/>
</dbReference>
<keyword evidence="7 8" id="KW-0472">Membrane</keyword>
<feature type="transmembrane region" description="Helical" evidence="8">
    <location>
        <begin position="247"/>
        <end position="268"/>
    </location>
</feature>
<dbReference type="Gene3D" id="3.40.50.300">
    <property type="entry name" value="P-loop containing nucleotide triphosphate hydrolases"/>
    <property type="match status" value="1"/>
</dbReference>
<dbReference type="SUPFAM" id="SSF90123">
    <property type="entry name" value="ABC transporter transmembrane region"/>
    <property type="match status" value="1"/>
</dbReference>
<sequence length="583" mass="64447">MTLFQFLWSFIRRHRRNYVLAATMLFCISILTVWIPRQTGHLIDLLASHPADNTQLIKELAYLLLAGIVIYFLRVGWRIQLFTASYQLGVELRTRLYQKLCLQSGAFFDQQKTGDLMAMGTNDADAIELAAGEAALAGFDGSVTFALVISMMLTSVDWRLALVALLPFPFMALAFRKITHHVHDASRASLDSFSALNEQVQESLAGVRTIRALGLEQRNAAQFSALASAARESSYQAQRWEAAFEPAVGLSLTFAGLMTLAVGGWLVWQHEITIGALTSFSMYLGQLIWPMFAAGWVLALLERGKAAWKRLEPVLNAELLVKDTGSLSNMPAPAITLQHVQFAYPTQATPALQDLHLEIRAGQTIGIAGPTGAGKSTLVRLLLRQYELQQGQILWGGHPLHAYQIDALRSQLNWVAQEPFLFSASVAQNIALSAPGASRAQIEEAARLASVHDDILRFPQGYDTPVGERGITLSGGQRQRVAIARALLTDSALLILDDALSAVDTATETQILQHLRHLRQQHPTRTMIIISHRLSALAEADQIIVMKNGHIHEQGNHDFLLQHNGWYAAQWRYQQLEASLDAA</sequence>
<dbReference type="CDD" id="cd18541">
    <property type="entry name" value="ABC_6TM_TmrB_like"/>
    <property type="match status" value="1"/>
</dbReference>
<keyword evidence="5" id="KW-0067">ATP-binding</keyword>
<name>A0ABQ2XZM0_9BURK</name>
<dbReference type="PROSITE" id="PS00211">
    <property type="entry name" value="ABC_TRANSPORTER_1"/>
    <property type="match status" value="1"/>
</dbReference>
<accession>A0ABQ2XZM0</accession>
<evidence type="ECO:0000256" key="1">
    <source>
        <dbReference type="ARBA" id="ARBA00004651"/>
    </source>
</evidence>
<dbReference type="PANTHER" id="PTHR43394">
    <property type="entry name" value="ATP-DEPENDENT PERMEASE MDL1, MITOCHONDRIAL"/>
    <property type="match status" value="1"/>
</dbReference>
<keyword evidence="3 8" id="KW-0812">Transmembrane</keyword>
<dbReference type="InterPro" id="IPR003439">
    <property type="entry name" value="ABC_transporter-like_ATP-bd"/>
</dbReference>
<dbReference type="InterPro" id="IPR011527">
    <property type="entry name" value="ABC1_TM_dom"/>
</dbReference>
<gene>
    <name evidence="11" type="primary">mdl</name>
    <name evidence="11" type="ORF">GCM10010946_21060</name>
</gene>
<feature type="transmembrane region" description="Helical" evidence="8">
    <location>
        <begin position="56"/>
        <end position="73"/>
    </location>
</feature>
<keyword evidence="4" id="KW-0547">Nucleotide-binding</keyword>
<feature type="transmembrane region" description="Helical" evidence="8">
    <location>
        <begin position="280"/>
        <end position="301"/>
    </location>
</feature>
<dbReference type="Gene3D" id="1.20.1560.10">
    <property type="entry name" value="ABC transporter type 1, transmembrane domain"/>
    <property type="match status" value="1"/>
</dbReference>
<keyword evidence="6 8" id="KW-1133">Transmembrane helix</keyword>
<dbReference type="Proteomes" id="UP000653343">
    <property type="component" value="Unassembled WGS sequence"/>
</dbReference>
<dbReference type="InterPro" id="IPR003593">
    <property type="entry name" value="AAA+_ATPase"/>
</dbReference>
<evidence type="ECO:0000256" key="2">
    <source>
        <dbReference type="ARBA" id="ARBA00022475"/>
    </source>
</evidence>
<evidence type="ECO:0000313" key="12">
    <source>
        <dbReference type="Proteomes" id="UP000653343"/>
    </source>
</evidence>
<keyword evidence="12" id="KW-1185">Reference proteome</keyword>
<evidence type="ECO:0000256" key="8">
    <source>
        <dbReference type="SAM" id="Phobius"/>
    </source>
</evidence>
<proteinExistence type="predicted"/>
<evidence type="ECO:0000313" key="11">
    <source>
        <dbReference type="EMBL" id="GGX42286.1"/>
    </source>
</evidence>
<comment type="subcellular location">
    <subcellularLocation>
        <location evidence="1">Cell membrane</location>
        <topology evidence="1">Multi-pass membrane protein</topology>
    </subcellularLocation>
</comment>
<feature type="domain" description="ABC transporter" evidence="9">
    <location>
        <begin position="335"/>
        <end position="573"/>
    </location>
</feature>
<dbReference type="Pfam" id="PF00664">
    <property type="entry name" value="ABC_membrane"/>
    <property type="match status" value="1"/>
</dbReference>
<dbReference type="InterPro" id="IPR039421">
    <property type="entry name" value="Type_1_exporter"/>
</dbReference>
<dbReference type="InterPro" id="IPR036640">
    <property type="entry name" value="ABC1_TM_sf"/>
</dbReference>
<dbReference type="Pfam" id="PF00005">
    <property type="entry name" value="ABC_tran"/>
    <property type="match status" value="1"/>
</dbReference>
<dbReference type="PANTHER" id="PTHR43394:SF1">
    <property type="entry name" value="ATP-BINDING CASSETTE SUB-FAMILY B MEMBER 10, MITOCHONDRIAL"/>
    <property type="match status" value="1"/>
</dbReference>
<evidence type="ECO:0000256" key="7">
    <source>
        <dbReference type="ARBA" id="ARBA00023136"/>
    </source>
</evidence>
<feature type="transmembrane region" description="Helical" evidence="8">
    <location>
        <begin position="18"/>
        <end position="36"/>
    </location>
</feature>
<evidence type="ECO:0000259" key="10">
    <source>
        <dbReference type="PROSITE" id="PS50929"/>
    </source>
</evidence>
<dbReference type="SUPFAM" id="SSF52540">
    <property type="entry name" value="P-loop containing nucleoside triphosphate hydrolases"/>
    <property type="match status" value="1"/>
</dbReference>
<protein>
    <submittedName>
        <fullName evidence="11">Multidrug ABC transporter permease/ATP-binding protein</fullName>
    </submittedName>
</protein>
<reference evidence="12" key="1">
    <citation type="journal article" date="2019" name="Int. J. Syst. Evol. Microbiol.">
        <title>The Global Catalogue of Microorganisms (GCM) 10K type strain sequencing project: providing services to taxonomists for standard genome sequencing and annotation.</title>
        <authorList>
            <consortium name="The Broad Institute Genomics Platform"/>
            <consortium name="The Broad Institute Genome Sequencing Center for Infectious Disease"/>
            <person name="Wu L."/>
            <person name="Ma J."/>
        </authorList>
    </citation>
    <scope>NUCLEOTIDE SEQUENCE [LARGE SCALE GENOMIC DNA]</scope>
    <source>
        <strain evidence="12">KCTC 23917</strain>
    </source>
</reference>
<evidence type="ECO:0000256" key="3">
    <source>
        <dbReference type="ARBA" id="ARBA00022692"/>
    </source>
</evidence>
<keyword evidence="2" id="KW-1003">Cell membrane</keyword>
<dbReference type="InterPro" id="IPR017871">
    <property type="entry name" value="ABC_transporter-like_CS"/>
</dbReference>
<dbReference type="RefSeq" id="WP_189357133.1">
    <property type="nucleotide sequence ID" value="NZ_BMYU01000004.1"/>
</dbReference>
<evidence type="ECO:0000256" key="5">
    <source>
        <dbReference type="ARBA" id="ARBA00022840"/>
    </source>
</evidence>
<dbReference type="InterPro" id="IPR027417">
    <property type="entry name" value="P-loop_NTPase"/>
</dbReference>
<evidence type="ECO:0000259" key="9">
    <source>
        <dbReference type="PROSITE" id="PS50893"/>
    </source>
</evidence>
<dbReference type="PROSITE" id="PS50893">
    <property type="entry name" value="ABC_TRANSPORTER_2"/>
    <property type="match status" value="1"/>
</dbReference>
<evidence type="ECO:0000256" key="6">
    <source>
        <dbReference type="ARBA" id="ARBA00022989"/>
    </source>
</evidence>
<organism evidence="11 12">
    <name type="scientific">Undibacterium squillarum</name>
    <dbReference type="NCBI Taxonomy" id="1131567"/>
    <lineage>
        <taxon>Bacteria</taxon>
        <taxon>Pseudomonadati</taxon>
        <taxon>Pseudomonadota</taxon>
        <taxon>Betaproteobacteria</taxon>
        <taxon>Burkholderiales</taxon>
        <taxon>Oxalobacteraceae</taxon>
        <taxon>Undibacterium</taxon>
    </lineage>
</organism>
<feature type="domain" description="ABC transmembrane type-1" evidence="10">
    <location>
        <begin position="19"/>
        <end position="303"/>
    </location>
</feature>
<dbReference type="EMBL" id="BMYU01000004">
    <property type="protein sequence ID" value="GGX42286.1"/>
    <property type="molecule type" value="Genomic_DNA"/>
</dbReference>
<dbReference type="PROSITE" id="PS50929">
    <property type="entry name" value="ABC_TM1F"/>
    <property type="match status" value="1"/>
</dbReference>